<feature type="transmembrane region" description="Helical" evidence="10">
    <location>
        <begin position="421"/>
        <end position="442"/>
    </location>
</feature>
<feature type="transmembrane region" description="Helical" evidence="10">
    <location>
        <begin position="243"/>
        <end position="266"/>
    </location>
</feature>
<feature type="transmembrane region" description="Helical" evidence="10">
    <location>
        <begin position="143"/>
        <end position="162"/>
    </location>
</feature>
<evidence type="ECO:0000256" key="5">
    <source>
        <dbReference type="ARBA" id="ARBA00022475"/>
    </source>
</evidence>
<dbReference type="GO" id="GO:0042910">
    <property type="term" value="F:xenobiotic transmembrane transporter activity"/>
    <property type="evidence" value="ECO:0007669"/>
    <property type="project" value="InterPro"/>
</dbReference>
<dbReference type="Proteomes" id="UP000036850">
    <property type="component" value="Unassembled WGS sequence"/>
</dbReference>
<evidence type="ECO:0000313" key="11">
    <source>
        <dbReference type="EMBL" id="KNC66009.1"/>
    </source>
</evidence>
<protein>
    <recommendedName>
        <fullName evidence="3">Multidrug export protein MepA</fullName>
    </recommendedName>
</protein>
<keyword evidence="6 10" id="KW-0812">Transmembrane</keyword>
<evidence type="ECO:0000256" key="6">
    <source>
        <dbReference type="ARBA" id="ARBA00022692"/>
    </source>
</evidence>
<feature type="transmembrane region" description="Helical" evidence="10">
    <location>
        <begin position="20"/>
        <end position="44"/>
    </location>
</feature>
<dbReference type="OrthoDB" id="9806302at2"/>
<comment type="caution">
    <text evidence="11">The sequence shown here is derived from an EMBL/GenBank/DDBJ whole genome shotgun (WGS) entry which is preliminary data.</text>
</comment>
<feature type="transmembrane region" description="Helical" evidence="10">
    <location>
        <begin position="174"/>
        <end position="196"/>
    </location>
</feature>
<evidence type="ECO:0000256" key="1">
    <source>
        <dbReference type="ARBA" id="ARBA00004429"/>
    </source>
</evidence>
<sequence>MSVDPNRSSSSSEHLATEPVAILFLKHFFPICIGMLVIGLYNLIDGLFISHFVGEQALGAVAMVFPVQMGIAALAAMLSAGMATMVTRLLGAKQRAKAGIIIGHTLQMAMLLSVILLILGWLYPLEILNWLSVDPVFKADAYAYLHPIMLCSFVAIILPVLGDIFRAEGQPHKLMLIMLTASGLNIVLDYVFIAVFEWGVTGAAFATVVSQAIALILALYLLLRPDRFTPIDFAVDYKAWLPIVLTGTPVLITHLCLGWQTAIMNFQLMQTAGETWVITYGMLSRVLTFATLPIVAMLVTFQTLCAYNLAAQNTERVRKSIEIALISMMLYATLVTIQLVLFAPNIMAWFTSQSLLIYQGQEMIHSALWGLPLVALMLVASGFYQSIGDPRRASFYSAFRIIFVFTPLLFVLPLWFDLNGIFIAIVSADVITALATCSLCWFHYQKTTSNKLEIISAKN</sequence>
<dbReference type="InterPro" id="IPR002528">
    <property type="entry name" value="MATE_fam"/>
</dbReference>
<dbReference type="EMBL" id="LFZX01000199">
    <property type="protein sequence ID" value="KNC66009.1"/>
    <property type="molecule type" value="Genomic_DNA"/>
</dbReference>
<accession>A0A0L0ENL5</accession>
<evidence type="ECO:0000256" key="8">
    <source>
        <dbReference type="ARBA" id="ARBA00023136"/>
    </source>
</evidence>
<evidence type="ECO:0000256" key="7">
    <source>
        <dbReference type="ARBA" id="ARBA00022989"/>
    </source>
</evidence>
<dbReference type="GO" id="GO:0046677">
    <property type="term" value="P:response to antibiotic"/>
    <property type="evidence" value="ECO:0007669"/>
    <property type="project" value="UniProtKB-KW"/>
</dbReference>
<keyword evidence="9" id="KW-0046">Antibiotic resistance</keyword>
<dbReference type="GO" id="GO:0005886">
    <property type="term" value="C:plasma membrane"/>
    <property type="evidence" value="ECO:0007669"/>
    <property type="project" value="UniProtKB-SubCell"/>
</dbReference>
<dbReference type="AlphaFoldDB" id="A0A0L0ENL5"/>
<comment type="similarity">
    <text evidence="2">Belongs to the multi antimicrobial extrusion (MATE) (TC 2.A.66.1) family. MepA subfamily.</text>
</comment>
<evidence type="ECO:0000256" key="4">
    <source>
        <dbReference type="ARBA" id="ARBA00022448"/>
    </source>
</evidence>
<keyword evidence="8 10" id="KW-0472">Membrane</keyword>
<evidence type="ECO:0000256" key="3">
    <source>
        <dbReference type="ARBA" id="ARBA00022106"/>
    </source>
</evidence>
<dbReference type="InterPro" id="IPR045070">
    <property type="entry name" value="MATE_MepA-like"/>
</dbReference>
<reference evidence="12" key="1">
    <citation type="submission" date="2015-07" db="EMBL/GenBank/DDBJ databases">
        <title>Draft genome sequence of a Pseudoalteromonas rubra strain, OCN096, isolated from Kaneohe Bay, Oahu, Hawaii.</title>
        <authorList>
            <person name="Beurmann S."/>
            <person name="Ushijima B."/>
            <person name="Belcaid M."/>
            <person name="Callahan S.M."/>
            <person name="Aeby G.S."/>
        </authorList>
    </citation>
    <scope>NUCLEOTIDE SEQUENCE [LARGE SCALE GENOMIC DNA]</scope>
    <source>
        <strain evidence="12">OCN096</strain>
    </source>
</reference>
<dbReference type="InterPro" id="IPR048279">
    <property type="entry name" value="MdtK-like"/>
</dbReference>
<dbReference type="PATRIC" id="fig|43658.6.peg.1509"/>
<keyword evidence="5" id="KW-1003">Cell membrane</keyword>
<organism evidence="11 12">
    <name type="scientific">Pseudoalteromonas rubra</name>
    <dbReference type="NCBI Taxonomy" id="43658"/>
    <lineage>
        <taxon>Bacteria</taxon>
        <taxon>Pseudomonadati</taxon>
        <taxon>Pseudomonadota</taxon>
        <taxon>Gammaproteobacteria</taxon>
        <taxon>Alteromonadales</taxon>
        <taxon>Pseudoalteromonadaceae</taxon>
        <taxon>Pseudoalteromonas</taxon>
    </lineage>
</organism>
<evidence type="ECO:0000256" key="10">
    <source>
        <dbReference type="SAM" id="Phobius"/>
    </source>
</evidence>
<comment type="subcellular location">
    <subcellularLocation>
        <location evidence="1">Cell inner membrane</location>
        <topology evidence="1">Multi-pass membrane protein</topology>
    </subcellularLocation>
</comment>
<dbReference type="PANTHER" id="PTHR43823:SF3">
    <property type="entry name" value="MULTIDRUG EXPORT PROTEIN MEPA"/>
    <property type="match status" value="1"/>
</dbReference>
<feature type="transmembrane region" description="Helical" evidence="10">
    <location>
        <begin position="363"/>
        <end position="383"/>
    </location>
</feature>
<feature type="transmembrane region" description="Helical" evidence="10">
    <location>
        <begin position="395"/>
        <end position="415"/>
    </location>
</feature>
<keyword evidence="4" id="KW-0813">Transport</keyword>
<gene>
    <name evidence="11" type="ORF">AC626_19590</name>
</gene>
<evidence type="ECO:0000256" key="9">
    <source>
        <dbReference type="ARBA" id="ARBA00023251"/>
    </source>
</evidence>
<dbReference type="CDD" id="cd13143">
    <property type="entry name" value="MATE_MepA_like"/>
    <property type="match status" value="1"/>
</dbReference>
<evidence type="ECO:0000313" key="12">
    <source>
        <dbReference type="Proteomes" id="UP000036850"/>
    </source>
</evidence>
<dbReference type="InterPro" id="IPR051327">
    <property type="entry name" value="MATE_MepA_subfamily"/>
</dbReference>
<feature type="transmembrane region" description="Helical" evidence="10">
    <location>
        <begin position="98"/>
        <end position="123"/>
    </location>
</feature>
<feature type="transmembrane region" description="Helical" evidence="10">
    <location>
        <begin position="202"/>
        <end position="223"/>
    </location>
</feature>
<keyword evidence="7 10" id="KW-1133">Transmembrane helix</keyword>
<proteinExistence type="inferred from homology"/>
<dbReference type="Pfam" id="PF01554">
    <property type="entry name" value="MatE"/>
    <property type="match status" value="2"/>
</dbReference>
<dbReference type="GO" id="GO:0015297">
    <property type="term" value="F:antiporter activity"/>
    <property type="evidence" value="ECO:0007669"/>
    <property type="project" value="InterPro"/>
</dbReference>
<evidence type="ECO:0000256" key="2">
    <source>
        <dbReference type="ARBA" id="ARBA00008417"/>
    </source>
</evidence>
<feature type="transmembrane region" description="Helical" evidence="10">
    <location>
        <begin position="286"/>
        <end position="311"/>
    </location>
</feature>
<feature type="transmembrane region" description="Helical" evidence="10">
    <location>
        <begin position="323"/>
        <end position="343"/>
    </location>
</feature>
<dbReference type="PANTHER" id="PTHR43823">
    <property type="entry name" value="SPORULATION PROTEIN YKVU"/>
    <property type="match status" value="1"/>
</dbReference>
<feature type="transmembrane region" description="Helical" evidence="10">
    <location>
        <begin position="64"/>
        <end position="86"/>
    </location>
</feature>
<dbReference type="PIRSF" id="PIRSF006603">
    <property type="entry name" value="DinF"/>
    <property type="match status" value="1"/>
</dbReference>
<name>A0A0L0ENL5_9GAMM</name>